<proteinExistence type="predicted"/>
<dbReference type="EMBL" id="OR813779">
    <property type="protein sequence ID" value="WRQ13087.1"/>
    <property type="molecule type" value="Genomic_DNA"/>
</dbReference>
<evidence type="ECO:0000313" key="3">
    <source>
        <dbReference type="Proteomes" id="UP001432163"/>
    </source>
</evidence>
<keyword evidence="1" id="KW-0175">Coiled coil</keyword>
<name>A0AAX4J5R2_9CAUD</name>
<accession>A0AAX4J5R2</accession>
<dbReference type="Proteomes" id="UP001432163">
    <property type="component" value="Segment"/>
</dbReference>
<reference evidence="2" key="1">
    <citation type="submission" date="2023-11" db="EMBL/GenBank/DDBJ databases">
        <title>Complete genome sequence of Vibrio virus vB_VpM-pA2SJ1.</title>
        <authorList>
            <person name="Lim S.J."/>
            <person name="Park S.Y."/>
            <person name="Kim J.H."/>
        </authorList>
    </citation>
    <scope>NUCLEOTIDE SEQUENCE</scope>
</reference>
<evidence type="ECO:0000256" key="1">
    <source>
        <dbReference type="SAM" id="Coils"/>
    </source>
</evidence>
<sequence>MNDQQIIENLTEKLEEAQAEILQLKQRPSIEGMIANLESLKAKAEMKEDKLLFMSLSYASKFAQEYLKKVSGNE</sequence>
<protein>
    <submittedName>
        <fullName evidence="2">Uncharacterized protein</fullName>
    </submittedName>
</protein>
<evidence type="ECO:0000313" key="2">
    <source>
        <dbReference type="EMBL" id="WRQ13087.1"/>
    </source>
</evidence>
<feature type="coiled-coil region" evidence="1">
    <location>
        <begin position="7"/>
        <end position="50"/>
    </location>
</feature>
<organism evidence="2 3">
    <name type="scientific">Vibrio phage vB_VpM-pA2SJ1</name>
    <dbReference type="NCBI Taxonomy" id="3095964"/>
    <lineage>
        <taxon>Viruses</taxon>
        <taxon>Duplodnaviria</taxon>
        <taxon>Heunggongvirae</taxon>
        <taxon>Uroviricota</taxon>
        <taxon>Caudoviricetes</taxon>
    </lineage>
</organism>